<accession>A0A8K0D8D0</accession>
<name>A0A8K0D8D0_IGNLU</name>
<feature type="non-terminal residue" evidence="2">
    <location>
        <position position="1"/>
    </location>
</feature>
<dbReference type="EMBL" id="VTPC01003279">
    <property type="protein sequence ID" value="KAF2898761.1"/>
    <property type="molecule type" value="Genomic_DNA"/>
</dbReference>
<gene>
    <name evidence="2" type="ORF">ILUMI_07414</name>
</gene>
<protein>
    <submittedName>
        <fullName evidence="2">Uncharacterized protein</fullName>
    </submittedName>
</protein>
<dbReference type="Proteomes" id="UP000801492">
    <property type="component" value="Unassembled WGS sequence"/>
</dbReference>
<keyword evidence="3" id="KW-1185">Reference proteome</keyword>
<organism evidence="2 3">
    <name type="scientific">Ignelater luminosus</name>
    <name type="common">Cucubano</name>
    <name type="synonym">Pyrophorus luminosus</name>
    <dbReference type="NCBI Taxonomy" id="2038154"/>
    <lineage>
        <taxon>Eukaryota</taxon>
        <taxon>Metazoa</taxon>
        <taxon>Ecdysozoa</taxon>
        <taxon>Arthropoda</taxon>
        <taxon>Hexapoda</taxon>
        <taxon>Insecta</taxon>
        <taxon>Pterygota</taxon>
        <taxon>Neoptera</taxon>
        <taxon>Endopterygota</taxon>
        <taxon>Coleoptera</taxon>
        <taxon>Polyphaga</taxon>
        <taxon>Elateriformia</taxon>
        <taxon>Elateroidea</taxon>
        <taxon>Elateridae</taxon>
        <taxon>Agrypninae</taxon>
        <taxon>Pyrophorini</taxon>
        <taxon>Ignelater</taxon>
    </lineage>
</organism>
<dbReference type="AlphaFoldDB" id="A0A8K0D8D0"/>
<comment type="caution">
    <text evidence="2">The sequence shown here is derived from an EMBL/GenBank/DDBJ whole genome shotgun (WGS) entry which is preliminary data.</text>
</comment>
<sequence length="108" mass="12260">NLQDTAPTSGSINIPREYINLYGTNVDDDLEGSREKDKSNETKIDYFNDTSVISNNKDDIDINDIPIIIEEVDLEGNTQNEHQLTVNNFTDTPEMSHTEMEKTNLLIN</sequence>
<evidence type="ECO:0000256" key="1">
    <source>
        <dbReference type="SAM" id="MobiDB-lite"/>
    </source>
</evidence>
<proteinExistence type="predicted"/>
<reference evidence="2" key="1">
    <citation type="submission" date="2019-08" db="EMBL/GenBank/DDBJ databases">
        <title>The genome of the North American firefly Photinus pyralis.</title>
        <authorList>
            <consortium name="Photinus pyralis genome working group"/>
            <person name="Fallon T.R."/>
            <person name="Sander Lower S.E."/>
            <person name="Weng J.-K."/>
        </authorList>
    </citation>
    <scope>NUCLEOTIDE SEQUENCE</scope>
    <source>
        <strain evidence="2">TRF0915ILg1</strain>
        <tissue evidence="2">Whole body</tissue>
    </source>
</reference>
<evidence type="ECO:0000313" key="2">
    <source>
        <dbReference type="EMBL" id="KAF2898761.1"/>
    </source>
</evidence>
<evidence type="ECO:0000313" key="3">
    <source>
        <dbReference type="Proteomes" id="UP000801492"/>
    </source>
</evidence>
<feature type="region of interest" description="Disordered" evidence="1">
    <location>
        <begin position="86"/>
        <end position="108"/>
    </location>
</feature>